<reference evidence="2" key="1">
    <citation type="journal article" date="2019" name="Int. J. Syst. Evol. Microbiol.">
        <title>The Global Catalogue of Microorganisms (GCM) 10K type strain sequencing project: providing services to taxonomists for standard genome sequencing and annotation.</title>
        <authorList>
            <consortium name="The Broad Institute Genomics Platform"/>
            <consortium name="The Broad Institute Genome Sequencing Center for Infectious Disease"/>
            <person name="Wu L."/>
            <person name="Ma J."/>
        </authorList>
    </citation>
    <scope>NUCLEOTIDE SEQUENCE [LARGE SCALE GENOMIC DNA]</scope>
    <source>
        <strain evidence="2">CCM 7043</strain>
    </source>
</reference>
<proteinExistence type="predicted"/>
<gene>
    <name evidence="1" type="ORF">ACFSJD_38375</name>
</gene>
<evidence type="ECO:0000313" key="1">
    <source>
        <dbReference type="EMBL" id="MFD1523403.1"/>
    </source>
</evidence>
<comment type="caution">
    <text evidence="1">The sequence shown here is derived from an EMBL/GenBank/DDBJ whole genome shotgun (WGS) entry which is preliminary data.</text>
</comment>
<organism evidence="1 2">
    <name type="scientific">Pseudonocardia yunnanensis</name>
    <dbReference type="NCBI Taxonomy" id="58107"/>
    <lineage>
        <taxon>Bacteria</taxon>
        <taxon>Bacillati</taxon>
        <taxon>Actinomycetota</taxon>
        <taxon>Actinomycetes</taxon>
        <taxon>Pseudonocardiales</taxon>
        <taxon>Pseudonocardiaceae</taxon>
        <taxon>Pseudonocardia</taxon>
    </lineage>
</organism>
<name>A0ABW4F6Z3_9PSEU</name>
<dbReference type="Gene3D" id="2.40.50.140">
    <property type="entry name" value="Nucleic acid-binding proteins"/>
    <property type="match status" value="1"/>
</dbReference>
<evidence type="ECO:0000313" key="2">
    <source>
        <dbReference type="Proteomes" id="UP001597114"/>
    </source>
</evidence>
<dbReference type="EMBL" id="JBHUCO010000063">
    <property type="protein sequence ID" value="MFD1523403.1"/>
    <property type="molecule type" value="Genomic_DNA"/>
</dbReference>
<keyword evidence="2" id="KW-1185">Reference proteome</keyword>
<dbReference type="RefSeq" id="WP_344722209.1">
    <property type="nucleotide sequence ID" value="NZ_BAAAUS010000009.1"/>
</dbReference>
<protein>
    <recommendedName>
        <fullName evidence="3">ATP-dependent DNA ligase family profile domain-containing protein</fullName>
    </recommendedName>
</protein>
<sequence>MIARWTGSGSGAAAVGGVAAGIEGVVAKRLDHGYLPTRHAWHKVKTRRSAEAVVGGVLGPLTAPVARVLGGLDDAGRLRVAGRTGPLPRESRPALGALLRPADQRHPWPSVLPPARFGDAAPVEYTRVKPALVVELAVDVAVDLVRGRPVWRHPATFQRVRLDLLAEDV</sequence>
<dbReference type="Proteomes" id="UP001597114">
    <property type="component" value="Unassembled WGS sequence"/>
</dbReference>
<dbReference type="InterPro" id="IPR012340">
    <property type="entry name" value="NA-bd_OB-fold"/>
</dbReference>
<accession>A0ABW4F6Z3</accession>
<evidence type="ECO:0008006" key="3">
    <source>
        <dbReference type="Google" id="ProtNLM"/>
    </source>
</evidence>